<keyword evidence="2" id="KW-0238">DNA-binding</keyword>
<dbReference type="InterPro" id="IPR000524">
    <property type="entry name" value="Tscrpt_reg_HTH_GntR"/>
</dbReference>
<keyword evidence="6" id="KW-1185">Reference proteome</keyword>
<keyword evidence="1" id="KW-0805">Transcription regulation</keyword>
<accession>A0A1I1BTR9</accession>
<dbReference type="InterPro" id="IPR008920">
    <property type="entry name" value="TF_FadR/GntR_C"/>
</dbReference>
<evidence type="ECO:0000313" key="6">
    <source>
        <dbReference type="Proteomes" id="UP000243799"/>
    </source>
</evidence>
<organism evidence="5 6">
    <name type="scientific">Amycolatopsis marina</name>
    <dbReference type="NCBI Taxonomy" id="490629"/>
    <lineage>
        <taxon>Bacteria</taxon>
        <taxon>Bacillati</taxon>
        <taxon>Actinomycetota</taxon>
        <taxon>Actinomycetes</taxon>
        <taxon>Pseudonocardiales</taxon>
        <taxon>Pseudonocardiaceae</taxon>
        <taxon>Amycolatopsis</taxon>
    </lineage>
</organism>
<dbReference type="STRING" id="490629.SAMN05216266_117109"/>
<evidence type="ECO:0000313" key="5">
    <source>
        <dbReference type="EMBL" id="SFB53805.1"/>
    </source>
</evidence>
<evidence type="ECO:0000256" key="3">
    <source>
        <dbReference type="ARBA" id="ARBA00023163"/>
    </source>
</evidence>
<dbReference type="EMBL" id="FOKG01000017">
    <property type="protein sequence ID" value="SFB53805.1"/>
    <property type="molecule type" value="Genomic_DNA"/>
</dbReference>
<dbReference type="SMART" id="SM00345">
    <property type="entry name" value="HTH_GNTR"/>
    <property type="match status" value="1"/>
</dbReference>
<protein>
    <submittedName>
        <fullName evidence="5">Transcriptional regulator, GntR family</fullName>
    </submittedName>
</protein>
<dbReference type="PANTHER" id="PTHR43537">
    <property type="entry name" value="TRANSCRIPTIONAL REGULATOR, GNTR FAMILY"/>
    <property type="match status" value="1"/>
</dbReference>
<evidence type="ECO:0000256" key="2">
    <source>
        <dbReference type="ARBA" id="ARBA00023125"/>
    </source>
</evidence>
<dbReference type="Gene3D" id="1.20.120.530">
    <property type="entry name" value="GntR ligand-binding domain-like"/>
    <property type="match status" value="1"/>
</dbReference>
<dbReference type="CDD" id="cd07377">
    <property type="entry name" value="WHTH_GntR"/>
    <property type="match status" value="1"/>
</dbReference>
<evidence type="ECO:0000259" key="4">
    <source>
        <dbReference type="PROSITE" id="PS50949"/>
    </source>
</evidence>
<name>A0A1I1BTR9_9PSEU</name>
<dbReference type="PANTHER" id="PTHR43537:SF24">
    <property type="entry name" value="GLUCONATE OPERON TRANSCRIPTIONAL REPRESSOR"/>
    <property type="match status" value="1"/>
</dbReference>
<sequence length="233" mass="26810">MREGSLIKPQRVVSLSDRVFEALEDAIVRCELKPGEVVTDRTLSARLEVSRTPVREALQRLAASGLVAPRDRGAGWEIAGFDERDLSELFELRKALEPLGLRQLLSGSEPQPREIQILGRFFDDFEEPIEVAEYSRYFRRDNEFHKEIVACTENNRIIGFYGIVERQIDRGRHFLSTGYQGRIEENLAEHKMITRAIAERDLNRAIDALLHHLTRGEELMVEHIKTERAAGRF</sequence>
<evidence type="ECO:0000256" key="1">
    <source>
        <dbReference type="ARBA" id="ARBA00023015"/>
    </source>
</evidence>
<dbReference type="Gene3D" id="1.10.10.10">
    <property type="entry name" value="Winged helix-like DNA-binding domain superfamily/Winged helix DNA-binding domain"/>
    <property type="match status" value="1"/>
</dbReference>
<dbReference type="OrthoDB" id="8680240at2"/>
<dbReference type="SUPFAM" id="SSF48008">
    <property type="entry name" value="GntR ligand-binding domain-like"/>
    <property type="match status" value="1"/>
</dbReference>
<gene>
    <name evidence="5" type="ORF">SAMN05216266_117109</name>
</gene>
<dbReference type="InterPro" id="IPR011711">
    <property type="entry name" value="GntR_C"/>
</dbReference>
<dbReference type="PROSITE" id="PS50949">
    <property type="entry name" value="HTH_GNTR"/>
    <property type="match status" value="1"/>
</dbReference>
<dbReference type="SUPFAM" id="SSF46785">
    <property type="entry name" value="Winged helix' DNA-binding domain"/>
    <property type="match status" value="1"/>
</dbReference>
<dbReference type="SMART" id="SM00895">
    <property type="entry name" value="FCD"/>
    <property type="match status" value="1"/>
</dbReference>
<dbReference type="InterPro" id="IPR036390">
    <property type="entry name" value="WH_DNA-bd_sf"/>
</dbReference>
<dbReference type="AlphaFoldDB" id="A0A1I1BTR9"/>
<dbReference type="GO" id="GO:0003700">
    <property type="term" value="F:DNA-binding transcription factor activity"/>
    <property type="evidence" value="ECO:0007669"/>
    <property type="project" value="InterPro"/>
</dbReference>
<feature type="domain" description="HTH gntR-type" evidence="4">
    <location>
        <begin position="13"/>
        <end position="81"/>
    </location>
</feature>
<reference evidence="6" key="1">
    <citation type="submission" date="2016-10" db="EMBL/GenBank/DDBJ databases">
        <authorList>
            <person name="Varghese N."/>
            <person name="Submissions S."/>
        </authorList>
    </citation>
    <scope>NUCLEOTIDE SEQUENCE [LARGE SCALE GENOMIC DNA]</scope>
    <source>
        <strain evidence="6">CGMCC 4.3568</strain>
    </source>
</reference>
<keyword evidence="3" id="KW-0804">Transcription</keyword>
<dbReference type="PRINTS" id="PR00035">
    <property type="entry name" value="HTHGNTR"/>
</dbReference>
<dbReference type="Pfam" id="PF00392">
    <property type="entry name" value="GntR"/>
    <property type="match status" value="1"/>
</dbReference>
<dbReference type="GO" id="GO:0003677">
    <property type="term" value="F:DNA binding"/>
    <property type="evidence" value="ECO:0007669"/>
    <property type="project" value="UniProtKB-KW"/>
</dbReference>
<dbReference type="InterPro" id="IPR036388">
    <property type="entry name" value="WH-like_DNA-bd_sf"/>
</dbReference>
<dbReference type="Pfam" id="PF07729">
    <property type="entry name" value="FCD"/>
    <property type="match status" value="1"/>
</dbReference>
<dbReference type="RefSeq" id="WP_091676065.1">
    <property type="nucleotide sequence ID" value="NZ_FOKG01000017.1"/>
</dbReference>
<proteinExistence type="predicted"/>
<dbReference type="Proteomes" id="UP000243799">
    <property type="component" value="Unassembled WGS sequence"/>
</dbReference>